<dbReference type="Proteomes" id="UP000256864">
    <property type="component" value="Unassembled WGS sequence"/>
</dbReference>
<dbReference type="Gene3D" id="3.40.50.1820">
    <property type="entry name" value="alpha/beta hydrolase"/>
    <property type="match status" value="1"/>
</dbReference>
<dbReference type="SUPFAM" id="SSF53474">
    <property type="entry name" value="alpha/beta-Hydrolases"/>
    <property type="match status" value="1"/>
</dbReference>
<accession>A0A371NEN7</accession>
<dbReference type="PANTHER" id="PTHR33428:SF14">
    <property type="entry name" value="CARBOXYLESTERASE TYPE B DOMAIN-CONTAINING PROTEIN"/>
    <property type="match status" value="1"/>
</dbReference>
<evidence type="ECO:0000313" key="2">
    <source>
        <dbReference type="Proteomes" id="UP000256864"/>
    </source>
</evidence>
<gene>
    <name evidence="1" type="ORF">C7452_0997</name>
</gene>
<evidence type="ECO:0000313" key="1">
    <source>
        <dbReference type="EMBL" id="REE28967.1"/>
    </source>
</evidence>
<dbReference type="InterPro" id="IPR029058">
    <property type="entry name" value="AB_hydrolase_fold"/>
</dbReference>
<proteinExistence type="predicted"/>
<sequence length="297" mass="32470">MEPFIKAGLVLITLILGSVPVHAEPVAIPRVNMDGPPYEGMVREVHGEGSQRYWIFKPAAPGRYPVVVLIHGWAATEPIFYMAWIRHLVGDGIIVVYPRYQNLLDTSSENFTENSAYAVRKALGDLEGEFNGRLYIAGHSAGGIIAVNLAARGDIPKPLAVLSIQPGDSEGGRKLQNLSKIPGDVILVVMAGDADNITGTADSHRIMRMTPQIPPDRKIFLLVQSDRTLVADHLSPLAVSDEYGLLVDNLDYSGYWKVLDILIDLEGDSLTSADMDELTGMGTWDDGRPVKRMKIIT</sequence>
<protein>
    <submittedName>
        <fullName evidence="1">Chlorophyllase-like protein</fullName>
    </submittedName>
</protein>
<dbReference type="PANTHER" id="PTHR33428">
    <property type="entry name" value="CHLOROPHYLLASE-2, CHLOROPLASTIC"/>
    <property type="match status" value="1"/>
</dbReference>
<organism evidence="1 2">
    <name type="scientific">Methanothermobacter defluvii</name>
    <dbReference type="NCBI Taxonomy" id="49339"/>
    <lineage>
        <taxon>Archaea</taxon>
        <taxon>Methanobacteriati</taxon>
        <taxon>Methanobacteriota</taxon>
        <taxon>Methanomada group</taxon>
        <taxon>Methanobacteria</taxon>
        <taxon>Methanobacteriales</taxon>
        <taxon>Methanobacteriaceae</taxon>
        <taxon>Methanothermobacter</taxon>
    </lineage>
</organism>
<dbReference type="Pfam" id="PF07224">
    <property type="entry name" value="Chlorophyllase"/>
    <property type="match status" value="1"/>
</dbReference>
<name>A0A371NEN7_9EURY</name>
<comment type="caution">
    <text evidence="1">The sequence shown here is derived from an EMBL/GenBank/DDBJ whole genome shotgun (WGS) entry which is preliminary data.</text>
</comment>
<dbReference type="EMBL" id="QREL01000001">
    <property type="protein sequence ID" value="REE28967.1"/>
    <property type="molecule type" value="Genomic_DNA"/>
</dbReference>
<dbReference type="RefSeq" id="WP_115892409.1">
    <property type="nucleotide sequence ID" value="NZ_QREL01000001.1"/>
</dbReference>
<dbReference type="InterPro" id="IPR017395">
    <property type="entry name" value="Chlorophyllase-like"/>
</dbReference>
<dbReference type="AlphaFoldDB" id="A0A371NEN7"/>
<reference evidence="1 2" key="1">
    <citation type="submission" date="2018-07" db="EMBL/GenBank/DDBJ databases">
        <title>Genomic Encyclopedia of Type Strains, Phase IV (KMG-IV): sequencing the most valuable type-strain genomes for metagenomic binning, comparative biology and taxonomic classification.</title>
        <authorList>
            <person name="Goeker M."/>
        </authorList>
    </citation>
    <scope>NUCLEOTIDE SEQUENCE [LARGE SCALE GENOMIC DNA]</scope>
    <source>
        <strain evidence="1 2">DSM 7466</strain>
    </source>
</reference>
<keyword evidence="2" id="KW-1185">Reference proteome</keyword>